<dbReference type="EMBL" id="UOFZ01000030">
    <property type="protein sequence ID" value="VAX12313.1"/>
    <property type="molecule type" value="Genomic_DNA"/>
</dbReference>
<dbReference type="SUPFAM" id="SSF53187">
    <property type="entry name" value="Zn-dependent exopeptidases"/>
    <property type="match status" value="1"/>
</dbReference>
<reference evidence="6" key="1">
    <citation type="submission" date="2018-06" db="EMBL/GenBank/DDBJ databases">
        <authorList>
            <person name="Zhirakovskaya E."/>
        </authorList>
    </citation>
    <scope>NUCLEOTIDE SEQUENCE</scope>
</reference>
<comment type="cofactor">
    <cofactor evidence="1">
        <name>Zn(2+)</name>
        <dbReference type="ChEBI" id="CHEBI:29105"/>
    </cofactor>
</comment>
<organism evidence="6">
    <name type="scientific">hydrothermal vent metagenome</name>
    <dbReference type="NCBI Taxonomy" id="652676"/>
    <lineage>
        <taxon>unclassified sequences</taxon>
        <taxon>metagenomes</taxon>
        <taxon>ecological metagenomes</taxon>
    </lineage>
</organism>
<evidence type="ECO:0000256" key="1">
    <source>
        <dbReference type="ARBA" id="ARBA00001947"/>
    </source>
</evidence>
<accession>A0A3B1BJJ3</accession>
<feature type="domain" description="Succinylglutamate desuccinylase/Aspartoacylase catalytic" evidence="5">
    <location>
        <begin position="42"/>
        <end position="194"/>
    </location>
</feature>
<dbReference type="InterPro" id="IPR055438">
    <property type="entry name" value="AstE_AspA_cat"/>
</dbReference>
<dbReference type="Gene3D" id="3.40.630.10">
    <property type="entry name" value="Zn peptidases"/>
    <property type="match status" value="1"/>
</dbReference>
<dbReference type="GO" id="GO:0046872">
    <property type="term" value="F:metal ion binding"/>
    <property type="evidence" value="ECO:0007669"/>
    <property type="project" value="UniProtKB-KW"/>
</dbReference>
<evidence type="ECO:0000259" key="5">
    <source>
        <dbReference type="Pfam" id="PF24827"/>
    </source>
</evidence>
<keyword evidence="4" id="KW-0862">Zinc</keyword>
<protein>
    <submittedName>
        <fullName evidence="6">Uncharacterized protein Clim_1224</fullName>
    </submittedName>
</protein>
<evidence type="ECO:0000256" key="3">
    <source>
        <dbReference type="ARBA" id="ARBA00022801"/>
    </source>
</evidence>
<gene>
    <name evidence="6" type="ORF">MNBD_GAMMA24-1254</name>
</gene>
<proteinExistence type="predicted"/>
<keyword evidence="3" id="KW-0378">Hydrolase</keyword>
<evidence type="ECO:0000256" key="4">
    <source>
        <dbReference type="ARBA" id="ARBA00022833"/>
    </source>
</evidence>
<evidence type="ECO:0000256" key="2">
    <source>
        <dbReference type="ARBA" id="ARBA00022723"/>
    </source>
</evidence>
<name>A0A3B1BJJ3_9ZZZZ</name>
<evidence type="ECO:0000313" key="6">
    <source>
        <dbReference type="EMBL" id="VAX12313.1"/>
    </source>
</evidence>
<keyword evidence="2" id="KW-0479">Metal-binding</keyword>
<dbReference type="Pfam" id="PF24827">
    <property type="entry name" value="AstE_AspA_cat"/>
    <property type="match status" value="1"/>
</dbReference>
<dbReference type="CDD" id="cd06256">
    <property type="entry name" value="M14_ASTE_ASPA-like"/>
    <property type="match status" value="1"/>
</dbReference>
<dbReference type="GO" id="GO:0016788">
    <property type="term" value="F:hydrolase activity, acting on ester bonds"/>
    <property type="evidence" value="ECO:0007669"/>
    <property type="project" value="InterPro"/>
</dbReference>
<sequence>MLSILKELPEGLLQCDARQLIRILSGPTLIQLEGKRKDVLFISVLLHGNEITGWEALRGLLSHYRDKDLPRSLCLFIGNVAAAAEGRRCLPGQTDYNRIWKAEGVMAEHGLAREVLAELETMPLFAALDIHNNSGMNPHYACINRLDADFLHLARLFSRTLVYFIQPDDVMSLAMAAYCPSVTLECGQPGETIGVTHAREFIDACLHLSDFPAHALPDKEIDLFHTVATVRVKPDSHIEIAQPGADFSLLPDMDKLNFTELPAASLFGWSSRQNLPLEAWDEQGQEIATRYFELSKGEIITRIPVMPSMLSLDREIISQDCLCYLMERLPLVQVRQKYAD</sequence>
<dbReference type="AlphaFoldDB" id="A0A3B1BJJ3"/>